<evidence type="ECO:0000313" key="1">
    <source>
        <dbReference type="EMBL" id="KAH7261566.1"/>
    </source>
</evidence>
<dbReference type="OrthoDB" id="5390606at2759"/>
<evidence type="ECO:0008006" key="3">
    <source>
        <dbReference type="Google" id="ProtNLM"/>
    </source>
</evidence>
<dbReference type="Pfam" id="PF13424">
    <property type="entry name" value="TPR_12"/>
    <property type="match status" value="1"/>
</dbReference>
<name>A0A8K0WFZ2_9HYPO</name>
<sequence>MALLVTTYHRQGYYSKAESIYQAVLDLRCKVFGDKHLVTIRAMANLVLIFRDQGRWKEAEEL</sequence>
<reference evidence="1" key="1">
    <citation type="journal article" date="2021" name="Nat. Commun.">
        <title>Genetic determinants of endophytism in the Arabidopsis root mycobiome.</title>
        <authorList>
            <person name="Mesny F."/>
            <person name="Miyauchi S."/>
            <person name="Thiergart T."/>
            <person name="Pickel B."/>
            <person name="Atanasova L."/>
            <person name="Karlsson M."/>
            <person name="Huettel B."/>
            <person name="Barry K.W."/>
            <person name="Haridas S."/>
            <person name="Chen C."/>
            <person name="Bauer D."/>
            <person name="Andreopoulos W."/>
            <person name="Pangilinan J."/>
            <person name="LaButti K."/>
            <person name="Riley R."/>
            <person name="Lipzen A."/>
            <person name="Clum A."/>
            <person name="Drula E."/>
            <person name="Henrissat B."/>
            <person name="Kohler A."/>
            <person name="Grigoriev I.V."/>
            <person name="Martin F.M."/>
            <person name="Hacquard S."/>
        </authorList>
    </citation>
    <scope>NUCLEOTIDE SEQUENCE</scope>
    <source>
        <strain evidence="1">MPI-SDFR-AT-0068</strain>
    </source>
</reference>
<dbReference type="Proteomes" id="UP000813427">
    <property type="component" value="Unassembled WGS sequence"/>
</dbReference>
<comment type="caution">
    <text evidence="1">The sequence shown here is derived from an EMBL/GenBank/DDBJ whole genome shotgun (WGS) entry which is preliminary data.</text>
</comment>
<evidence type="ECO:0000313" key="2">
    <source>
        <dbReference type="Proteomes" id="UP000813427"/>
    </source>
</evidence>
<dbReference type="AlphaFoldDB" id="A0A8K0WFZ2"/>
<dbReference type="EMBL" id="JAGPXF010000001">
    <property type="protein sequence ID" value="KAH7261566.1"/>
    <property type="molecule type" value="Genomic_DNA"/>
</dbReference>
<proteinExistence type="predicted"/>
<organism evidence="1 2">
    <name type="scientific">Fusarium tricinctum</name>
    <dbReference type="NCBI Taxonomy" id="61284"/>
    <lineage>
        <taxon>Eukaryota</taxon>
        <taxon>Fungi</taxon>
        <taxon>Dikarya</taxon>
        <taxon>Ascomycota</taxon>
        <taxon>Pezizomycotina</taxon>
        <taxon>Sordariomycetes</taxon>
        <taxon>Hypocreomycetidae</taxon>
        <taxon>Hypocreales</taxon>
        <taxon>Nectriaceae</taxon>
        <taxon>Fusarium</taxon>
        <taxon>Fusarium tricinctum species complex</taxon>
    </lineage>
</organism>
<dbReference type="SUPFAM" id="SSF48452">
    <property type="entry name" value="TPR-like"/>
    <property type="match status" value="1"/>
</dbReference>
<protein>
    <recommendedName>
        <fullName evidence="3">Kinesin light chain</fullName>
    </recommendedName>
</protein>
<dbReference type="InterPro" id="IPR011990">
    <property type="entry name" value="TPR-like_helical_dom_sf"/>
</dbReference>
<dbReference type="Gene3D" id="1.25.40.10">
    <property type="entry name" value="Tetratricopeptide repeat domain"/>
    <property type="match status" value="1"/>
</dbReference>
<accession>A0A8K0WFZ2</accession>
<keyword evidence="2" id="KW-1185">Reference proteome</keyword>
<gene>
    <name evidence="1" type="ORF">BKA59DRAFT_461537</name>
</gene>